<sequence>MNTKIYSIKGKKLSETIKLPDVFQTQLRPDIIKRAVLAEQSWKRQPK</sequence>
<proteinExistence type="inferred from homology"/>
<evidence type="ECO:0000256" key="3">
    <source>
        <dbReference type="ARBA" id="ARBA00023274"/>
    </source>
</evidence>
<dbReference type="SUPFAM" id="SSF52166">
    <property type="entry name" value="Ribosomal protein L4"/>
    <property type="match status" value="1"/>
</dbReference>
<keyword evidence="2" id="KW-0689">Ribosomal protein</keyword>
<organism evidence="4">
    <name type="scientific">marine sediment metagenome</name>
    <dbReference type="NCBI Taxonomy" id="412755"/>
    <lineage>
        <taxon>unclassified sequences</taxon>
        <taxon>metagenomes</taxon>
        <taxon>ecological metagenomes</taxon>
    </lineage>
</organism>
<dbReference type="Gene3D" id="3.40.1370.10">
    <property type="match status" value="1"/>
</dbReference>
<evidence type="ECO:0000256" key="1">
    <source>
        <dbReference type="ARBA" id="ARBA00010528"/>
    </source>
</evidence>
<feature type="non-terminal residue" evidence="4">
    <location>
        <position position="47"/>
    </location>
</feature>
<dbReference type="GO" id="GO:1990904">
    <property type="term" value="C:ribonucleoprotein complex"/>
    <property type="evidence" value="ECO:0007669"/>
    <property type="project" value="UniProtKB-KW"/>
</dbReference>
<dbReference type="GO" id="GO:0005840">
    <property type="term" value="C:ribosome"/>
    <property type="evidence" value="ECO:0007669"/>
    <property type="project" value="UniProtKB-KW"/>
</dbReference>
<evidence type="ECO:0008006" key="5">
    <source>
        <dbReference type="Google" id="ProtNLM"/>
    </source>
</evidence>
<dbReference type="InterPro" id="IPR023574">
    <property type="entry name" value="Ribosomal_uL4_dom_sf"/>
</dbReference>
<gene>
    <name evidence="4" type="ORF">S03H2_46041</name>
</gene>
<dbReference type="EMBL" id="BARU01028878">
    <property type="protein sequence ID" value="GAH75208.1"/>
    <property type="molecule type" value="Genomic_DNA"/>
</dbReference>
<dbReference type="GO" id="GO:0006412">
    <property type="term" value="P:translation"/>
    <property type="evidence" value="ECO:0007669"/>
    <property type="project" value="InterPro"/>
</dbReference>
<dbReference type="GO" id="GO:0003735">
    <property type="term" value="F:structural constituent of ribosome"/>
    <property type="evidence" value="ECO:0007669"/>
    <property type="project" value="InterPro"/>
</dbReference>
<evidence type="ECO:0000256" key="2">
    <source>
        <dbReference type="ARBA" id="ARBA00022980"/>
    </source>
</evidence>
<name>X1JZE2_9ZZZZ</name>
<evidence type="ECO:0000313" key="4">
    <source>
        <dbReference type="EMBL" id="GAH75208.1"/>
    </source>
</evidence>
<keyword evidence="3" id="KW-0687">Ribonucleoprotein</keyword>
<comment type="caution">
    <text evidence="4">The sequence shown here is derived from an EMBL/GenBank/DDBJ whole genome shotgun (WGS) entry which is preliminary data.</text>
</comment>
<comment type="similarity">
    <text evidence="1">Belongs to the universal ribosomal protein uL4 family.</text>
</comment>
<reference evidence="4" key="1">
    <citation type="journal article" date="2014" name="Front. Microbiol.">
        <title>High frequency of phylogenetically diverse reductive dehalogenase-homologous genes in deep subseafloor sedimentary metagenomes.</title>
        <authorList>
            <person name="Kawai M."/>
            <person name="Futagami T."/>
            <person name="Toyoda A."/>
            <person name="Takaki Y."/>
            <person name="Nishi S."/>
            <person name="Hori S."/>
            <person name="Arai W."/>
            <person name="Tsubouchi T."/>
            <person name="Morono Y."/>
            <person name="Uchiyama I."/>
            <person name="Ito T."/>
            <person name="Fujiyama A."/>
            <person name="Inagaki F."/>
            <person name="Takami H."/>
        </authorList>
    </citation>
    <scope>NUCLEOTIDE SEQUENCE</scope>
    <source>
        <strain evidence="4">Expedition CK06-06</strain>
    </source>
</reference>
<protein>
    <recommendedName>
        <fullName evidence="5">50S ribosomal protein L4</fullName>
    </recommendedName>
</protein>
<accession>X1JZE2</accession>
<dbReference type="AlphaFoldDB" id="X1JZE2"/>